<dbReference type="GO" id="GO:0016567">
    <property type="term" value="P:protein ubiquitination"/>
    <property type="evidence" value="ECO:0007669"/>
    <property type="project" value="TreeGrafter"/>
</dbReference>
<dbReference type="SUPFAM" id="SSF57850">
    <property type="entry name" value="RING/U-box"/>
    <property type="match status" value="1"/>
</dbReference>
<dbReference type="STRING" id="133412.A0A1R1YAA7"/>
<dbReference type="GO" id="GO:0008270">
    <property type="term" value="F:zinc ion binding"/>
    <property type="evidence" value="ECO:0007669"/>
    <property type="project" value="UniProtKB-KW"/>
</dbReference>
<dbReference type="GO" id="GO:0016020">
    <property type="term" value="C:membrane"/>
    <property type="evidence" value="ECO:0007669"/>
    <property type="project" value="UniProtKB-SubCell"/>
</dbReference>
<dbReference type="SMART" id="SM00184">
    <property type="entry name" value="RING"/>
    <property type="match status" value="1"/>
</dbReference>
<evidence type="ECO:0000256" key="11">
    <source>
        <dbReference type="ARBA" id="ARBA00023136"/>
    </source>
</evidence>
<evidence type="ECO:0000256" key="5">
    <source>
        <dbReference type="ARBA" id="ARBA00022692"/>
    </source>
</evidence>
<feature type="compositionally biased region" description="Low complexity" evidence="13">
    <location>
        <begin position="325"/>
        <end position="334"/>
    </location>
</feature>
<keyword evidence="4" id="KW-0808">Transferase</keyword>
<sequence length="343" mass="38494">MAPHPSPQLAIDIINSVKSSELALISSQTYDSTVSNLNPKLRAAIFSGVLVTFISAFRAYRRVKAKNAEAAQIPLALRPNQAQNIRSSEVSKERKFLTEEEIKLYSVVEFTEKMARSSKKDDGKSTSISQNPIDNESSTKESENEADKDSKDKQKIIKSHSNISSNSLSQEKGKIFDPTPTNKIQNESIRNNSKINETNGSECLICFEAINIGDKIREIPCLHRFHKECLDNWLTTRSGSCPNCRYDLRQLKDSSLENGSEIDISIRNPNLVSNTGVNIIPASQYQNNVIFEINNTGNVNKKSLARQVLEEMFKETFSSRRSRRGIGTSSRFISNANNTRNQR</sequence>
<evidence type="ECO:0000313" key="15">
    <source>
        <dbReference type="EMBL" id="OMJ23867.1"/>
    </source>
</evidence>
<evidence type="ECO:0000256" key="8">
    <source>
        <dbReference type="ARBA" id="ARBA00022786"/>
    </source>
</evidence>
<evidence type="ECO:0000256" key="12">
    <source>
        <dbReference type="PROSITE-ProRule" id="PRU00175"/>
    </source>
</evidence>
<reference evidence="15 16" key="1">
    <citation type="submission" date="2017-01" db="EMBL/GenBank/DDBJ databases">
        <authorList>
            <person name="Mah S.A."/>
            <person name="Swanson W.J."/>
            <person name="Moy G.W."/>
            <person name="Vacquier V.D."/>
        </authorList>
    </citation>
    <scope>NUCLEOTIDE SEQUENCE [LARGE SCALE GENOMIC DNA]</scope>
    <source>
        <strain evidence="15 16">GSMNP</strain>
    </source>
</reference>
<keyword evidence="8" id="KW-0833">Ubl conjugation pathway</keyword>
<keyword evidence="15" id="KW-0675">Receptor</keyword>
<keyword evidence="5 15" id="KW-0812">Transmembrane</keyword>
<evidence type="ECO:0000256" key="6">
    <source>
        <dbReference type="ARBA" id="ARBA00022723"/>
    </source>
</evidence>
<feature type="compositionally biased region" description="Polar residues" evidence="13">
    <location>
        <begin position="125"/>
        <end position="136"/>
    </location>
</feature>
<keyword evidence="10" id="KW-1133">Transmembrane helix</keyword>
<feature type="region of interest" description="Disordered" evidence="13">
    <location>
        <begin position="320"/>
        <end position="343"/>
    </location>
</feature>
<dbReference type="Pfam" id="PF13639">
    <property type="entry name" value="zf-RING_2"/>
    <property type="match status" value="1"/>
</dbReference>
<keyword evidence="11" id="KW-0472">Membrane</keyword>
<proteinExistence type="predicted"/>
<feature type="compositionally biased region" description="Basic and acidic residues" evidence="13">
    <location>
        <begin position="137"/>
        <end position="155"/>
    </location>
</feature>
<keyword evidence="6" id="KW-0479">Metal-binding</keyword>
<dbReference type="AlphaFoldDB" id="A0A1R1YAA7"/>
<accession>A0A1R1YAA7</accession>
<dbReference type="PANTHER" id="PTHR45977:SF4">
    <property type="entry name" value="RING-TYPE DOMAIN-CONTAINING PROTEIN"/>
    <property type="match status" value="1"/>
</dbReference>
<dbReference type="GO" id="GO:0006511">
    <property type="term" value="P:ubiquitin-dependent protein catabolic process"/>
    <property type="evidence" value="ECO:0007669"/>
    <property type="project" value="TreeGrafter"/>
</dbReference>
<dbReference type="OrthoDB" id="8062037at2759"/>
<dbReference type="CDD" id="cd16454">
    <property type="entry name" value="RING-H2_PA-TM-RING"/>
    <property type="match status" value="1"/>
</dbReference>
<evidence type="ECO:0000256" key="2">
    <source>
        <dbReference type="ARBA" id="ARBA00004141"/>
    </source>
</evidence>
<protein>
    <recommendedName>
        <fullName evidence="3">RING-type E3 ubiquitin transferase</fullName>
        <ecNumber evidence="3">2.3.2.27</ecNumber>
    </recommendedName>
</protein>
<dbReference type="EC" id="2.3.2.27" evidence="3"/>
<dbReference type="InterPro" id="IPR013083">
    <property type="entry name" value="Znf_RING/FYVE/PHD"/>
</dbReference>
<feature type="domain" description="RING-type" evidence="14">
    <location>
        <begin position="203"/>
        <end position="245"/>
    </location>
</feature>
<dbReference type="PROSITE" id="PS50089">
    <property type="entry name" value="ZF_RING_2"/>
    <property type="match status" value="1"/>
</dbReference>
<dbReference type="EMBL" id="LSSN01000457">
    <property type="protein sequence ID" value="OMJ23867.1"/>
    <property type="molecule type" value="Genomic_DNA"/>
</dbReference>
<comment type="catalytic activity">
    <reaction evidence="1">
        <text>S-ubiquitinyl-[E2 ubiquitin-conjugating enzyme]-L-cysteine + [acceptor protein]-L-lysine = [E2 ubiquitin-conjugating enzyme]-L-cysteine + N(6)-ubiquitinyl-[acceptor protein]-L-lysine.</text>
        <dbReference type="EC" id="2.3.2.27"/>
    </reaction>
</comment>
<feature type="compositionally biased region" description="Polar residues" evidence="13">
    <location>
        <begin position="179"/>
        <end position="190"/>
    </location>
</feature>
<evidence type="ECO:0000256" key="1">
    <source>
        <dbReference type="ARBA" id="ARBA00000900"/>
    </source>
</evidence>
<gene>
    <name evidence="15" type="ORF">AYI70_g1968</name>
</gene>
<evidence type="ECO:0000259" key="14">
    <source>
        <dbReference type="PROSITE" id="PS50089"/>
    </source>
</evidence>
<evidence type="ECO:0000256" key="7">
    <source>
        <dbReference type="ARBA" id="ARBA00022771"/>
    </source>
</evidence>
<name>A0A1R1YAA7_9FUNG</name>
<dbReference type="Gene3D" id="3.30.40.10">
    <property type="entry name" value="Zinc/RING finger domain, C3HC4 (zinc finger)"/>
    <property type="match status" value="1"/>
</dbReference>
<evidence type="ECO:0000256" key="4">
    <source>
        <dbReference type="ARBA" id="ARBA00022679"/>
    </source>
</evidence>
<dbReference type="GO" id="GO:0061630">
    <property type="term" value="F:ubiquitin protein ligase activity"/>
    <property type="evidence" value="ECO:0007669"/>
    <property type="project" value="UniProtKB-EC"/>
</dbReference>
<feature type="region of interest" description="Disordered" evidence="13">
    <location>
        <begin position="115"/>
        <end position="190"/>
    </location>
</feature>
<dbReference type="Proteomes" id="UP000187283">
    <property type="component" value="Unassembled WGS sequence"/>
</dbReference>
<keyword evidence="7 12" id="KW-0863">Zinc-finger</keyword>
<feature type="compositionally biased region" description="Low complexity" evidence="13">
    <location>
        <begin position="159"/>
        <end position="170"/>
    </location>
</feature>
<evidence type="ECO:0000256" key="13">
    <source>
        <dbReference type="SAM" id="MobiDB-lite"/>
    </source>
</evidence>
<keyword evidence="9" id="KW-0862">Zinc</keyword>
<dbReference type="PANTHER" id="PTHR45977">
    <property type="entry name" value="TARGET OF ERK KINASE MPK-1"/>
    <property type="match status" value="1"/>
</dbReference>
<evidence type="ECO:0000256" key="10">
    <source>
        <dbReference type="ARBA" id="ARBA00022989"/>
    </source>
</evidence>
<comment type="caution">
    <text evidence="15">The sequence shown here is derived from an EMBL/GenBank/DDBJ whole genome shotgun (WGS) entry which is preliminary data.</text>
</comment>
<organism evidence="15 16">
    <name type="scientific">Smittium culicis</name>
    <dbReference type="NCBI Taxonomy" id="133412"/>
    <lineage>
        <taxon>Eukaryota</taxon>
        <taxon>Fungi</taxon>
        <taxon>Fungi incertae sedis</taxon>
        <taxon>Zoopagomycota</taxon>
        <taxon>Kickxellomycotina</taxon>
        <taxon>Harpellomycetes</taxon>
        <taxon>Harpellales</taxon>
        <taxon>Legeriomycetaceae</taxon>
        <taxon>Smittium</taxon>
    </lineage>
</organism>
<keyword evidence="16" id="KW-1185">Reference proteome</keyword>
<comment type="subcellular location">
    <subcellularLocation>
        <location evidence="2">Membrane</location>
        <topology evidence="2">Multi-pass membrane protein</topology>
    </subcellularLocation>
</comment>
<dbReference type="InterPro" id="IPR001841">
    <property type="entry name" value="Znf_RING"/>
</dbReference>
<feature type="compositionally biased region" description="Basic and acidic residues" evidence="13">
    <location>
        <begin position="115"/>
        <end position="124"/>
    </location>
</feature>
<evidence type="ECO:0000313" key="16">
    <source>
        <dbReference type="Proteomes" id="UP000187283"/>
    </source>
</evidence>
<evidence type="ECO:0000256" key="9">
    <source>
        <dbReference type="ARBA" id="ARBA00022833"/>
    </source>
</evidence>
<evidence type="ECO:0000256" key="3">
    <source>
        <dbReference type="ARBA" id="ARBA00012483"/>
    </source>
</evidence>